<accession>A0ABP0JYY3</accession>
<evidence type="ECO:0000313" key="3">
    <source>
        <dbReference type="EMBL" id="CAK9019583.1"/>
    </source>
</evidence>
<organism evidence="3 4">
    <name type="scientific">Durusdinium trenchii</name>
    <dbReference type="NCBI Taxonomy" id="1381693"/>
    <lineage>
        <taxon>Eukaryota</taxon>
        <taxon>Sar</taxon>
        <taxon>Alveolata</taxon>
        <taxon>Dinophyceae</taxon>
        <taxon>Suessiales</taxon>
        <taxon>Symbiodiniaceae</taxon>
        <taxon>Durusdinium</taxon>
    </lineage>
</organism>
<gene>
    <name evidence="3" type="ORF">CCMP2556_LOCUS13716</name>
</gene>
<keyword evidence="2" id="KW-0732">Signal</keyword>
<evidence type="ECO:0000313" key="4">
    <source>
        <dbReference type="Proteomes" id="UP001642484"/>
    </source>
</evidence>
<keyword evidence="1" id="KW-0472">Membrane</keyword>
<comment type="caution">
    <text evidence="3">The sequence shown here is derived from an EMBL/GenBank/DDBJ whole genome shotgun (WGS) entry which is preliminary data.</text>
</comment>
<evidence type="ECO:0000256" key="2">
    <source>
        <dbReference type="SAM" id="SignalP"/>
    </source>
</evidence>
<reference evidence="3 4" key="1">
    <citation type="submission" date="2024-02" db="EMBL/GenBank/DDBJ databases">
        <authorList>
            <person name="Chen Y."/>
            <person name="Shah S."/>
            <person name="Dougan E. K."/>
            <person name="Thang M."/>
            <person name="Chan C."/>
        </authorList>
    </citation>
    <scope>NUCLEOTIDE SEQUENCE [LARGE SCALE GENOMIC DNA]</scope>
</reference>
<protein>
    <submittedName>
        <fullName evidence="3">Uncharacterized protein</fullName>
    </submittedName>
</protein>
<keyword evidence="1" id="KW-0812">Transmembrane</keyword>
<dbReference type="Proteomes" id="UP001642484">
    <property type="component" value="Unassembled WGS sequence"/>
</dbReference>
<name>A0ABP0JYY3_9DINO</name>
<evidence type="ECO:0000256" key="1">
    <source>
        <dbReference type="SAM" id="Phobius"/>
    </source>
</evidence>
<keyword evidence="4" id="KW-1185">Reference proteome</keyword>
<dbReference type="EMBL" id="CAXAMN010006891">
    <property type="protein sequence ID" value="CAK9019583.1"/>
    <property type="molecule type" value="Genomic_DNA"/>
</dbReference>
<feature type="chain" id="PRO_5045630224" evidence="2">
    <location>
        <begin position="19"/>
        <end position="442"/>
    </location>
</feature>
<proteinExistence type="predicted"/>
<feature type="signal peptide" evidence="2">
    <location>
        <begin position="1"/>
        <end position="18"/>
    </location>
</feature>
<keyword evidence="1" id="KW-1133">Transmembrane helix</keyword>
<feature type="transmembrane region" description="Helical" evidence="1">
    <location>
        <begin position="88"/>
        <end position="110"/>
    </location>
</feature>
<sequence length="442" mass="48146">MATRRLPALLGLALMSRALTWLGAGPSGSLGRPARTRRAALPNGFASEEEYLSYLKDSGVDLSEVRKDSGVGDFFDALLPKTGVTPEFLGNIFVFGLVVTLISATLNFLFDKFVLGKDVQVDLSGRTSKVGRILRGEDISNLQEEESEFAFFKGSAEELKKLREEEEKQGMDPLANLGIKKSKKFLGTVRNDRRRRVDAEEGLGTHLPTEGNFVFGGFFPPALPRWDGGDAARDFVGSVNLAMANASEIRQGEKLANAGTIAEAQKAQAAVVEAISVLKEFYEKSGLGAALLQEGSKEPVPGLGKADFDTAYGGQDAGGVVQLLQQISADFARLEADTKAEEQSATEEFEKLSKDYKLNKAEKETDLKHLQQSKVEKTSQLATKGGELQSGQQELAAALQYYEELKPPCVKGGKAWQEREKQREEELKSLKEAVEIMSNATK</sequence>